<dbReference type="PATRIC" id="fig|1354272.4.peg.3153"/>
<keyword evidence="2" id="KW-1185">Reference proteome</keyword>
<dbReference type="EMBL" id="LXEW01000042">
    <property type="protein sequence ID" value="OAT49115.1"/>
    <property type="molecule type" value="Genomic_DNA"/>
</dbReference>
<comment type="caution">
    <text evidence="1">The sequence shown here is derived from an EMBL/GenBank/DDBJ whole genome shotgun (WGS) entry which is preliminary data.</text>
</comment>
<evidence type="ECO:0000313" key="2">
    <source>
        <dbReference type="Proteomes" id="UP000078224"/>
    </source>
</evidence>
<dbReference type="RefSeq" id="WP_068909679.1">
    <property type="nucleotide sequence ID" value="NZ_LXEW01000042.1"/>
</dbReference>
<dbReference type="OrthoDB" id="6454681at2"/>
<proteinExistence type="predicted"/>
<dbReference type="Gene3D" id="2.60.40.1090">
    <property type="entry name" value="Fimbrial-type adhesion domain"/>
    <property type="match status" value="1"/>
</dbReference>
<dbReference type="AlphaFoldDB" id="A0A1B7JMI3"/>
<evidence type="ECO:0008006" key="3">
    <source>
        <dbReference type="Google" id="ProtNLM"/>
    </source>
</evidence>
<evidence type="ECO:0000313" key="1">
    <source>
        <dbReference type="EMBL" id="OAT49115.1"/>
    </source>
</evidence>
<protein>
    <recommendedName>
        <fullName evidence="3">Fimbrial protein</fullName>
    </recommendedName>
</protein>
<dbReference type="InterPro" id="IPR036937">
    <property type="entry name" value="Adhesion_dom_fimbrial_sf"/>
</dbReference>
<name>A0A1B7JMI3_9GAMM</name>
<dbReference type="GO" id="GO:0007155">
    <property type="term" value="P:cell adhesion"/>
    <property type="evidence" value="ECO:0007669"/>
    <property type="project" value="InterPro"/>
</dbReference>
<organism evidence="1 2">
    <name type="scientific">Providencia heimbachae ATCC 35613</name>
    <dbReference type="NCBI Taxonomy" id="1354272"/>
    <lineage>
        <taxon>Bacteria</taxon>
        <taxon>Pseudomonadati</taxon>
        <taxon>Pseudomonadota</taxon>
        <taxon>Gammaproteobacteria</taxon>
        <taxon>Enterobacterales</taxon>
        <taxon>Morganellaceae</taxon>
        <taxon>Providencia</taxon>
    </lineage>
</organism>
<sequence>MSEIKWTFLTFLMIFMYYPAIADDDYTVKYEFSVLFLAKTCEIDVPNEILLGNQAGITTVTEIKNGNVTKNFTIGLKNCTSQNQNSAVIYLASGNTLNGSKNLFNDDPNGVIGVQILEGTRVINVNENPLSKPNKESIIWENIQSVSDTKMVSAKLRCAESNCDPSEGDFAATLTIGYYAD</sequence>
<dbReference type="GO" id="GO:0009289">
    <property type="term" value="C:pilus"/>
    <property type="evidence" value="ECO:0007669"/>
    <property type="project" value="InterPro"/>
</dbReference>
<dbReference type="InterPro" id="IPR008966">
    <property type="entry name" value="Adhesion_dom_sf"/>
</dbReference>
<dbReference type="Proteomes" id="UP000078224">
    <property type="component" value="Unassembled WGS sequence"/>
</dbReference>
<gene>
    <name evidence="1" type="ORF">M998_3091</name>
</gene>
<accession>A0A1B7JMI3</accession>
<dbReference type="SUPFAM" id="SSF49401">
    <property type="entry name" value="Bacterial adhesins"/>
    <property type="match status" value="1"/>
</dbReference>
<reference evidence="1 2" key="1">
    <citation type="submission" date="2016-04" db="EMBL/GenBank/DDBJ databases">
        <title>ATOL: Assembling a taxonomically balanced genome-scale reconstruction of the evolutionary history of the Enterobacteriaceae.</title>
        <authorList>
            <person name="Plunkett G.III."/>
            <person name="Neeno-Eckwall E.C."/>
            <person name="Glasner J.D."/>
            <person name="Perna N.T."/>
        </authorList>
    </citation>
    <scope>NUCLEOTIDE SEQUENCE [LARGE SCALE GENOMIC DNA]</scope>
    <source>
        <strain evidence="1 2">ATCC 35613</strain>
    </source>
</reference>